<sequence length="96" mass="10620">MNRVASIAQYEFLHKRNNYASRDLAFRPVLPPYTCPLLPPRDHVTASATTATASWAAPRQTAVYSRSRLSSAGARPSRQSPIAITRQGSLHDLMLL</sequence>
<dbReference type="EMBL" id="JAWDGP010004062">
    <property type="protein sequence ID" value="KAK3768243.1"/>
    <property type="molecule type" value="Genomic_DNA"/>
</dbReference>
<evidence type="ECO:0000313" key="2">
    <source>
        <dbReference type="Proteomes" id="UP001283361"/>
    </source>
</evidence>
<protein>
    <submittedName>
        <fullName evidence="1">Uncharacterized protein</fullName>
    </submittedName>
</protein>
<proteinExistence type="predicted"/>
<name>A0AAE0ZF95_9GAST</name>
<organism evidence="1 2">
    <name type="scientific">Elysia crispata</name>
    <name type="common">lettuce slug</name>
    <dbReference type="NCBI Taxonomy" id="231223"/>
    <lineage>
        <taxon>Eukaryota</taxon>
        <taxon>Metazoa</taxon>
        <taxon>Spiralia</taxon>
        <taxon>Lophotrochozoa</taxon>
        <taxon>Mollusca</taxon>
        <taxon>Gastropoda</taxon>
        <taxon>Heterobranchia</taxon>
        <taxon>Euthyneura</taxon>
        <taxon>Panpulmonata</taxon>
        <taxon>Sacoglossa</taxon>
        <taxon>Placobranchoidea</taxon>
        <taxon>Plakobranchidae</taxon>
        <taxon>Elysia</taxon>
    </lineage>
</organism>
<comment type="caution">
    <text evidence="1">The sequence shown here is derived from an EMBL/GenBank/DDBJ whole genome shotgun (WGS) entry which is preliminary data.</text>
</comment>
<dbReference type="Proteomes" id="UP001283361">
    <property type="component" value="Unassembled WGS sequence"/>
</dbReference>
<dbReference type="AlphaFoldDB" id="A0AAE0ZF95"/>
<keyword evidence="2" id="KW-1185">Reference proteome</keyword>
<accession>A0AAE0ZF95</accession>
<gene>
    <name evidence="1" type="ORF">RRG08_031037</name>
</gene>
<reference evidence="1" key="1">
    <citation type="journal article" date="2023" name="G3 (Bethesda)">
        <title>A reference genome for the long-term kleptoplast-retaining sea slug Elysia crispata morphotype clarki.</title>
        <authorList>
            <person name="Eastman K.E."/>
            <person name="Pendleton A.L."/>
            <person name="Shaikh M.A."/>
            <person name="Suttiyut T."/>
            <person name="Ogas R."/>
            <person name="Tomko P."/>
            <person name="Gavelis G."/>
            <person name="Widhalm J.R."/>
            <person name="Wisecaver J.H."/>
        </authorList>
    </citation>
    <scope>NUCLEOTIDE SEQUENCE</scope>
    <source>
        <strain evidence="1">ECLA1</strain>
    </source>
</reference>
<evidence type="ECO:0000313" key="1">
    <source>
        <dbReference type="EMBL" id="KAK3768243.1"/>
    </source>
</evidence>